<protein>
    <submittedName>
        <fullName evidence="1">Uncharacterized protein</fullName>
    </submittedName>
</protein>
<proteinExistence type="predicted"/>
<accession>A0AAV1STW0</accession>
<dbReference type="EMBL" id="CAWUPB010001197">
    <property type="protein sequence ID" value="CAK7355995.1"/>
    <property type="molecule type" value="Genomic_DNA"/>
</dbReference>
<reference evidence="1 2" key="1">
    <citation type="submission" date="2024-01" db="EMBL/GenBank/DDBJ databases">
        <authorList>
            <person name="Waweru B."/>
        </authorList>
    </citation>
    <scope>NUCLEOTIDE SEQUENCE [LARGE SCALE GENOMIC DNA]</scope>
</reference>
<gene>
    <name evidence="1" type="ORF">DCAF_LOCUS26259</name>
</gene>
<dbReference type="AlphaFoldDB" id="A0AAV1STW0"/>
<keyword evidence="2" id="KW-1185">Reference proteome</keyword>
<name>A0AAV1STW0_9ROSI</name>
<organism evidence="1 2">
    <name type="scientific">Dovyalis caffra</name>
    <dbReference type="NCBI Taxonomy" id="77055"/>
    <lineage>
        <taxon>Eukaryota</taxon>
        <taxon>Viridiplantae</taxon>
        <taxon>Streptophyta</taxon>
        <taxon>Embryophyta</taxon>
        <taxon>Tracheophyta</taxon>
        <taxon>Spermatophyta</taxon>
        <taxon>Magnoliopsida</taxon>
        <taxon>eudicotyledons</taxon>
        <taxon>Gunneridae</taxon>
        <taxon>Pentapetalae</taxon>
        <taxon>rosids</taxon>
        <taxon>fabids</taxon>
        <taxon>Malpighiales</taxon>
        <taxon>Salicaceae</taxon>
        <taxon>Flacourtieae</taxon>
        <taxon>Dovyalis</taxon>
    </lineage>
</organism>
<evidence type="ECO:0000313" key="2">
    <source>
        <dbReference type="Proteomes" id="UP001314170"/>
    </source>
</evidence>
<evidence type="ECO:0000313" key="1">
    <source>
        <dbReference type="EMBL" id="CAK7355995.1"/>
    </source>
</evidence>
<dbReference type="Proteomes" id="UP001314170">
    <property type="component" value="Unassembled WGS sequence"/>
</dbReference>
<sequence>MENIDQVQALKALKLYKSDFIEGKNANIRSGLQSISRGEPYENLAHYNYSNNSSHLQGNTAGGDIGTPEIKECSHHMENANITFRTEPSRQK</sequence>
<comment type="caution">
    <text evidence="1">The sequence shown here is derived from an EMBL/GenBank/DDBJ whole genome shotgun (WGS) entry which is preliminary data.</text>
</comment>
<feature type="non-terminal residue" evidence="1">
    <location>
        <position position="92"/>
    </location>
</feature>